<dbReference type="EMBL" id="QKYT01001040">
    <property type="protein sequence ID" value="RIA80128.1"/>
    <property type="molecule type" value="Genomic_DNA"/>
</dbReference>
<proteinExistence type="predicted"/>
<evidence type="ECO:0008006" key="3">
    <source>
        <dbReference type="Google" id="ProtNLM"/>
    </source>
</evidence>
<dbReference type="Proteomes" id="UP000265703">
    <property type="component" value="Unassembled WGS sequence"/>
</dbReference>
<dbReference type="InterPro" id="IPR001611">
    <property type="entry name" value="Leu-rich_rpt"/>
</dbReference>
<gene>
    <name evidence="1" type="ORF">C1645_745471</name>
</gene>
<evidence type="ECO:0000313" key="2">
    <source>
        <dbReference type="Proteomes" id="UP000265703"/>
    </source>
</evidence>
<comment type="caution">
    <text evidence="1">The sequence shown here is derived from an EMBL/GenBank/DDBJ whole genome shotgun (WGS) entry which is preliminary data.</text>
</comment>
<dbReference type="OrthoDB" id="2448761at2759"/>
<dbReference type="SUPFAM" id="SSF52058">
    <property type="entry name" value="L domain-like"/>
    <property type="match status" value="1"/>
</dbReference>
<reference evidence="1 2" key="1">
    <citation type="submission" date="2018-06" db="EMBL/GenBank/DDBJ databases">
        <title>Comparative genomics reveals the genomic features of Rhizophagus irregularis, R. cerebriforme, R. diaphanum and Gigaspora rosea, and their symbiotic lifestyle signature.</title>
        <authorList>
            <person name="Morin E."/>
            <person name="San Clemente H."/>
            <person name="Chen E.C.H."/>
            <person name="De La Providencia I."/>
            <person name="Hainaut M."/>
            <person name="Kuo A."/>
            <person name="Kohler A."/>
            <person name="Murat C."/>
            <person name="Tang N."/>
            <person name="Roy S."/>
            <person name="Loubradou J."/>
            <person name="Henrissat B."/>
            <person name="Grigoriev I.V."/>
            <person name="Corradi N."/>
            <person name="Roux C."/>
            <person name="Martin F.M."/>
        </authorList>
    </citation>
    <scope>NUCLEOTIDE SEQUENCE [LARGE SCALE GENOMIC DNA]</scope>
    <source>
        <strain evidence="1 2">DAOM 227022</strain>
    </source>
</reference>
<evidence type="ECO:0000313" key="1">
    <source>
        <dbReference type="EMBL" id="RIA80128.1"/>
    </source>
</evidence>
<dbReference type="InterPro" id="IPR052595">
    <property type="entry name" value="LRRC69/RLP"/>
</dbReference>
<name>A0A397S2C6_9GLOM</name>
<sequence>MNNKKRGLSHQEYELAHYLRRIKKNTEQTFDYENLNKLREKYNEWLKEDKIAQEYLDSFYPLNERSNVQKLYFNKINLSGSLKLEGFTNLRLFRCENNQLSSLDLRDCVNLEELGCYGNRLTSVQFLSSLPNPEKLTELSLSNNNFPRQNLDIFSRFVNLEFLALGTINDEEKIKQGIYNRFHGSLEPLKNLKIREIDIQNNQLTDLDFLNGLNLEKLTSLEIGRNNFLSQDLSIFSNFRDLIKLGLGSNNFSGNLKHLREFLKELIEKKIELTRFKELEEDSPDYDEKCEKYGKECRKIKKEMKKKLGSEDMNEVRRVIKDCKKIARWQIELEKKLDSKQLLLGEKNQASQITNYYDNNHQKSEKKLVSYHDQIIQKLTDNEQNIVEPILEEKPVGRGGFAEVYRGK</sequence>
<keyword evidence="2" id="KW-1185">Reference proteome</keyword>
<organism evidence="1 2">
    <name type="scientific">Glomus cerebriforme</name>
    <dbReference type="NCBI Taxonomy" id="658196"/>
    <lineage>
        <taxon>Eukaryota</taxon>
        <taxon>Fungi</taxon>
        <taxon>Fungi incertae sedis</taxon>
        <taxon>Mucoromycota</taxon>
        <taxon>Glomeromycotina</taxon>
        <taxon>Glomeromycetes</taxon>
        <taxon>Glomerales</taxon>
        <taxon>Glomeraceae</taxon>
        <taxon>Glomus</taxon>
    </lineage>
</organism>
<dbReference type="InterPro" id="IPR032675">
    <property type="entry name" value="LRR_dom_sf"/>
</dbReference>
<dbReference type="PROSITE" id="PS51450">
    <property type="entry name" value="LRR"/>
    <property type="match status" value="1"/>
</dbReference>
<dbReference type="PANTHER" id="PTHR48057">
    <property type="entry name" value="LEUCINE-RICH REPEAT SERINE/THREONINE-PROTEIN KINASE 1"/>
    <property type="match status" value="1"/>
</dbReference>
<dbReference type="Gene3D" id="3.80.10.10">
    <property type="entry name" value="Ribonuclease Inhibitor"/>
    <property type="match status" value="1"/>
</dbReference>
<dbReference type="STRING" id="658196.A0A397S2C6"/>
<dbReference type="AlphaFoldDB" id="A0A397S2C6"/>
<accession>A0A397S2C6</accession>
<protein>
    <recommendedName>
        <fullName evidence="3">Protein kinase domain-containing protein</fullName>
    </recommendedName>
</protein>